<sequence>MSDNESIPRVDLGILAKVPKWRFYSHLFPSKVGAKPAWLSLKPLPTVDNLKCGICSEVCIFLLQIYSPLIESDDSFHRTIFVFICRNPNCSLPNDSRNIVVLRSCLPRENRFYSYIPPDYDSETANRSAPSECYYQSLCALCGCVGQKKCGSCQRIYYCCKSHQVLDWKEGHKEECGVLQIGRNDNTIEEGAKSFETELTKSNFSVEELEKMAFSKSDRTFENFKKIVKVHPEQMIRYSRKGTPLWITDENQLNVDDVPNCQYCGSRRVFEFQIMPHLVYKLGLDSIGKSLDWGVISIFTCEKSCTDTSNNYLREFAYKQDVTN</sequence>
<dbReference type="AlphaFoldDB" id="T1FJ96"/>
<dbReference type="EMBL" id="KB095818">
    <property type="protein sequence ID" value="ESO11397.1"/>
    <property type="molecule type" value="Genomic_DNA"/>
</dbReference>
<dbReference type="EMBL" id="AMQM01008628">
    <property type="status" value="NOT_ANNOTATED_CDS"/>
    <property type="molecule type" value="Genomic_DNA"/>
</dbReference>
<dbReference type="GeneID" id="20208895"/>
<dbReference type="eggNOG" id="KOG2061">
    <property type="taxonomic scope" value="Eukaryota"/>
</dbReference>
<keyword evidence="8" id="KW-1185">Reference proteome</keyword>
<dbReference type="Pfam" id="PF01753">
    <property type="entry name" value="zf-MYND"/>
    <property type="match status" value="1"/>
</dbReference>
<evidence type="ECO:0000313" key="7">
    <source>
        <dbReference type="EnsemblMetazoa" id="HelroP183181"/>
    </source>
</evidence>
<accession>T1FJ96</accession>
<dbReference type="GO" id="GO:0005634">
    <property type="term" value="C:nucleus"/>
    <property type="evidence" value="ECO:0000318"/>
    <property type="project" value="GO_Central"/>
</dbReference>
<dbReference type="PROSITE" id="PS01360">
    <property type="entry name" value="ZF_MYND_1"/>
    <property type="match status" value="1"/>
</dbReference>
<protein>
    <recommendedName>
        <fullName evidence="5">MYND-type domain-containing protein</fullName>
    </recommendedName>
</protein>
<dbReference type="FunCoup" id="T1FJ96">
    <property type="interactions" value="1907"/>
</dbReference>
<dbReference type="InterPro" id="IPR002893">
    <property type="entry name" value="Znf_MYND"/>
</dbReference>
<evidence type="ECO:0000256" key="1">
    <source>
        <dbReference type="ARBA" id="ARBA00022723"/>
    </source>
</evidence>
<name>T1FJ96_HELRO</name>
<evidence type="ECO:0000259" key="5">
    <source>
        <dbReference type="PROSITE" id="PS50865"/>
    </source>
</evidence>
<evidence type="ECO:0000256" key="2">
    <source>
        <dbReference type="ARBA" id="ARBA00022771"/>
    </source>
</evidence>
<dbReference type="PROSITE" id="PS50865">
    <property type="entry name" value="ZF_MYND_2"/>
    <property type="match status" value="1"/>
</dbReference>
<dbReference type="OrthoDB" id="443682at2759"/>
<dbReference type="STRING" id="6412.T1FJ96"/>
<dbReference type="RefSeq" id="XP_009010465.1">
    <property type="nucleotide sequence ID" value="XM_009012217.1"/>
</dbReference>
<dbReference type="GO" id="GO:0005737">
    <property type="term" value="C:cytoplasm"/>
    <property type="evidence" value="ECO:0007669"/>
    <property type="project" value="InterPro"/>
</dbReference>
<keyword evidence="1" id="KW-0479">Metal-binding</keyword>
<dbReference type="SUPFAM" id="SSF144232">
    <property type="entry name" value="HIT/MYND zinc finger-like"/>
    <property type="match status" value="1"/>
</dbReference>
<dbReference type="CTD" id="20208895"/>
<keyword evidence="3" id="KW-0862">Zinc</keyword>
<dbReference type="Proteomes" id="UP000015101">
    <property type="component" value="Unassembled WGS sequence"/>
</dbReference>
<organism evidence="7 8">
    <name type="scientific">Helobdella robusta</name>
    <name type="common">Californian leech</name>
    <dbReference type="NCBI Taxonomy" id="6412"/>
    <lineage>
        <taxon>Eukaryota</taxon>
        <taxon>Metazoa</taxon>
        <taxon>Spiralia</taxon>
        <taxon>Lophotrochozoa</taxon>
        <taxon>Annelida</taxon>
        <taxon>Clitellata</taxon>
        <taxon>Hirudinea</taxon>
        <taxon>Rhynchobdellida</taxon>
        <taxon>Glossiphoniidae</taxon>
        <taxon>Helobdella</taxon>
    </lineage>
</organism>
<gene>
    <name evidence="7" type="primary">20208895</name>
    <name evidence="6" type="ORF">HELRODRAFT_183181</name>
</gene>
<reference evidence="8" key="1">
    <citation type="submission" date="2012-12" db="EMBL/GenBank/DDBJ databases">
        <authorList>
            <person name="Hellsten U."/>
            <person name="Grimwood J."/>
            <person name="Chapman J.A."/>
            <person name="Shapiro H."/>
            <person name="Aerts A."/>
            <person name="Otillar R.P."/>
            <person name="Terry A.Y."/>
            <person name="Boore J.L."/>
            <person name="Simakov O."/>
            <person name="Marletaz F."/>
            <person name="Cho S.-J."/>
            <person name="Edsinger-Gonzales E."/>
            <person name="Havlak P."/>
            <person name="Kuo D.-H."/>
            <person name="Larsson T."/>
            <person name="Lv J."/>
            <person name="Arendt D."/>
            <person name="Savage R."/>
            <person name="Osoegawa K."/>
            <person name="de Jong P."/>
            <person name="Lindberg D.R."/>
            <person name="Seaver E.C."/>
            <person name="Weisblat D.A."/>
            <person name="Putnam N.H."/>
            <person name="Grigoriev I.V."/>
            <person name="Rokhsar D.S."/>
        </authorList>
    </citation>
    <scope>NUCLEOTIDE SEQUENCE</scope>
</reference>
<dbReference type="KEGG" id="hro:HELRODRAFT_183181"/>
<keyword evidence="2 4" id="KW-0863">Zinc-finger</keyword>
<feature type="domain" description="MYND-type" evidence="5">
    <location>
        <begin position="139"/>
        <end position="176"/>
    </location>
</feature>
<dbReference type="InParanoid" id="T1FJ96"/>
<dbReference type="PANTHER" id="PTHR12298">
    <property type="entry name" value="PCDC2 PROGRAMMED CELL DEATH PROTEIN 2 -RELATED"/>
    <property type="match status" value="1"/>
</dbReference>
<dbReference type="Pfam" id="PF04194">
    <property type="entry name" value="PDCD2_C"/>
    <property type="match status" value="1"/>
</dbReference>
<dbReference type="PANTHER" id="PTHR12298:SF4">
    <property type="entry name" value="PROGRAMMED CELL DEATH PROTEIN 2"/>
    <property type="match status" value="1"/>
</dbReference>
<evidence type="ECO:0000313" key="6">
    <source>
        <dbReference type="EMBL" id="ESO11397.1"/>
    </source>
</evidence>
<proteinExistence type="predicted"/>
<dbReference type="HOGENOM" id="CLU_034893_2_0_1"/>
<reference evidence="7" key="3">
    <citation type="submission" date="2015-06" db="UniProtKB">
        <authorList>
            <consortium name="EnsemblMetazoa"/>
        </authorList>
    </citation>
    <scope>IDENTIFICATION</scope>
</reference>
<evidence type="ECO:0000256" key="3">
    <source>
        <dbReference type="ARBA" id="ARBA00022833"/>
    </source>
</evidence>
<reference evidence="6 8" key="2">
    <citation type="journal article" date="2013" name="Nature">
        <title>Insights into bilaterian evolution from three spiralian genomes.</title>
        <authorList>
            <person name="Simakov O."/>
            <person name="Marletaz F."/>
            <person name="Cho S.J."/>
            <person name="Edsinger-Gonzales E."/>
            <person name="Havlak P."/>
            <person name="Hellsten U."/>
            <person name="Kuo D.H."/>
            <person name="Larsson T."/>
            <person name="Lv J."/>
            <person name="Arendt D."/>
            <person name="Savage R."/>
            <person name="Osoegawa K."/>
            <person name="de Jong P."/>
            <person name="Grimwood J."/>
            <person name="Chapman J.A."/>
            <person name="Shapiro H."/>
            <person name="Aerts A."/>
            <person name="Otillar R.P."/>
            <person name="Terry A.Y."/>
            <person name="Boore J.L."/>
            <person name="Grigoriev I.V."/>
            <person name="Lindberg D.R."/>
            <person name="Seaver E.C."/>
            <person name="Weisblat D.A."/>
            <person name="Putnam N.H."/>
            <person name="Rokhsar D.S."/>
        </authorList>
    </citation>
    <scope>NUCLEOTIDE SEQUENCE</scope>
</reference>
<evidence type="ECO:0000256" key="4">
    <source>
        <dbReference type="PROSITE-ProRule" id="PRU00134"/>
    </source>
</evidence>
<dbReference type="InterPro" id="IPR007320">
    <property type="entry name" value="PDCD2_C"/>
</dbReference>
<dbReference type="GO" id="GO:0008270">
    <property type="term" value="F:zinc ion binding"/>
    <property type="evidence" value="ECO:0007669"/>
    <property type="project" value="UniProtKB-KW"/>
</dbReference>
<dbReference type="Gene3D" id="6.10.140.2220">
    <property type="match status" value="1"/>
</dbReference>
<dbReference type="EnsemblMetazoa" id="HelroT183181">
    <property type="protein sequence ID" value="HelroP183181"/>
    <property type="gene ID" value="HelroG183181"/>
</dbReference>
<dbReference type="OMA" id="HQVIRYS"/>
<evidence type="ECO:0000313" key="8">
    <source>
        <dbReference type="Proteomes" id="UP000015101"/>
    </source>
</evidence>